<comment type="caution">
    <text evidence="5">The sequence shown here is derived from an EMBL/GenBank/DDBJ whole genome shotgun (WGS) entry which is preliminary data.</text>
</comment>
<dbReference type="RefSeq" id="WP_105862401.1">
    <property type="nucleotide sequence ID" value="NZ_PUEJ01000004.1"/>
</dbReference>
<keyword evidence="4" id="KW-0574">Periplasm</keyword>
<dbReference type="EMBL" id="PUEJ01000004">
    <property type="protein sequence ID" value="PRH87470.1"/>
    <property type="molecule type" value="Genomic_DNA"/>
</dbReference>
<dbReference type="GO" id="GO:0019808">
    <property type="term" value="F:polyamine binding"/>
    <property type="evidence" value="ECO:0007669"/>
    <property type="project" value="InterPro"/>
</dbReference>
<comment type="subcellular location">
    <subcellularLocation>
        <location evidence="1">Periplasm</location>
    </subcellularLocation>
</comment>
<dbReference type="OrthoDB" id="9769319at2"/>
<evidence type="ECO:0000313" key="5">
    <source>
        <dbReference type="EMBL" id="PRH87470.1"/>
    </source>
</evidence>
<dbReference type="Proteomes" id="UP000237682">
    <property type="component" value="Unassembled WGS sequence"/>
</dbReference>
<dbReference type="PANTHER" id="PTHR30222:SF17">
    <property type="entry name" value="SPERMIDINE_PUTRESCINE-BINDING PERIPLASMIC PROTEIN"/>
    <property type="match status" value="1"/>
</dbReference>
<dbReference type="PANTHER" id="PTHR30222">
    <property type="entry name" value="SPERMIDINE/PUTRESCINE-BINDING PERIPLASMIC PROTEIN"/>
    <property type="match status" value="1"/>
</dbReference>
<evidence type="ECO:0000313" key="6">
    <source>
        <dbReference type="Proteomes" id="UP000237682"/>
    </source>
</evidence>
<name>A0A2S9QDU2_9HYPH</name>
<dbReference type="InterPro" id="IPR006059">
    <property type="entry name" value="SBP"/>
</dbReference>
<dbReference type="NCBIfam" id="TIGR01409">
    <property type="entry name" value="TAT_signal_seq"/>
    <property type="match status" value="1"/>
</dbReference>
<dbReference type="Pfam" id="PF13416">
    <property type="entry name" value="SBP_bac_8"/>
    <property type="match status" value="1"/>
</dbReference>
<dbReference type="GO" id="GO:0042597">
    <property type="term" value="C:periplasmic space"/>
    <property type="evidence" value="ECO:0007669"/>
    <property type="project" value="UniProtKB-SubCell"/>
</dbReference>
<gene>
    <name evidence="5" type="ORF">C5L14_12715</name>
</gene>
<dbReference type="CDD" id="cd13590">
    <property type="entry name" value="PBP2_PotD_PotF_like"/>
    <property type="match status" value="1"/>
</dbReference>
<proteinExistence type="predicted"/>
<protein>
    <submittedName>
        <fullName evidence="5">Potassium transporter Trk</fullName>
    </submittedName>
</protein>
<dbReference type="PROSITE" id="PS51318">
    <property type="entry name" value="TAT"/>
    <property type="match status" value="1"/>
</dbReference>
<keyword evidence="3" id="KW-0732">Signal</keyword>
<evidence type="ECO:0000256" key="2">
    <source>
        <dbReference type="ARBA" id="ARBA00022448"/>
    </source>
</evidence>
<dbReference type="AlphaFoldDB" id="A0A2S9QDU2"/>
<reference evidence="5 6" key="1">
    <citation type="submission" date="2018-02" db="EMBL/GenBank/DDBJ databases">
        <title>Whole genome sequencing of endophytic bacterium.</title>
        <authorList>
            <person name="Eedara R."/>
            <person name="Podile A.R."/>
        </authorList>
    </citation>
    <scope>NUCLEOTIDE SEQUENCE [LARGE SCALE GENOMIC DNA]</scope>
    <source>
        <strain evidence="5 6">RP1T</strain>
    </source>
</reference>
<accession>A0A2S9QDU2</accession>
<dbReference type="InterPro" id="IPR019546">
    <property type="entry name" value="TAT_signal_bac_arc"/>
</dbReference>
<keyword evidence="2" id="KW-0813">Transport</keyword>
<keyword evidence="6" id="KW-1185">Reference proteome</keyword>
<dbReference type="GO" id="GO:0015846">
    <property type="term" value="P:polyamine transport"/>
    <property type="evidence" value="ECO:0007669"/>
    <property type="project" value="InterPro"/>
</dbReference>
<dbReference type="SUPFAM" id="SSF53850">
    <property type="entry name" value="Periplasmic binding protein-like II"/>
    <property type="match status" value="1"/>
</dbReference>
<organism evidence="5 6">
    <name type="scientific">Labrys okinawensis</name>
    <dbReference type="NCBI Taxonomy" id="346911"/>
    <lineage>
        <taxon>Bacteria</taxon>
        <taxon>Pseudomonadati</taxon>
        <taxon>Pseudomonadota</taxon>
        <taxon>Alphaproteobacteria</taxon>
        <taxon>Hyphomicrobiales</taxon>
        <taxon>Xanthobacteraceae</taxon>
        <taxon>Labrys</taxon>
    </lineage>
</organism>
<dbReference type="InterPro" id="IPR006311">
    <property type="entry name" value="TAT_signal"/>
</dbReference>
<evidence type="ECO:0000256" key="3">
    <source>
        <dbReference type="ARBA" id="ARBA00022729"/>
    </source>
</evidence>
<dbReference type="Gene3D" id="3.40.190.10">
    <property type="entry name" value="Periplasmic binding protein-like II"/>
    <property type="match status" value="2"/>
</dbReference>
<dbReference type="PRINTS" id="PR00909">
    <property type="entry name" value="SPERMDNBNDNG"/>
</dbReference>
<evidence type="ECO:0000256" key="1">
    <source>
        <dbReference type="ARBA" id="ARBA00004418"/>
    </source>
</evidence>
<sequence length="387" mass="42340">MSKSYRDGLPISAQGFVDQLLRYRRGSISRRHFLGATGLGLAMAVLGRENGVLPGPAHAAGDLGDKMSIATWPNYHDPQTFVNFTKATGVAVEVNVFGSNEEMLAKLQAGATGWSLFVPTNYTISTYKKLGLIDAIDLAKLPAYSAPTEDARFTAEGTVDGTVYAVPKNWGTTGFAVNTQKLTKPLASWKDFWDTAMAEGSNRTMVHDYQLTTIGNALKYFGYSFNSLKQDELAKAEELLIKAKPHLYAVSSDYQPPMRANDAWMTMCWTNDGAQLNRDLPYIKYVLGKEGGEIWTDFYAIPKDAPNKPAGYALLNYLMTPENAVKEHIANGAPCTDSRVNALLPKEFLANPILYPAAELLKPLEFGAAATLTDPARAELMARFKSA</sequence>
<evidence type="ECO:0000256" key="4">
    <source>
        <dbReference type="ARBA" id="ARBA00022764"/>
    </source>
</evidence>
<dbReference type="InterPro" id="IPR001188">
    <property type="entry name" value="Sperm_putr-bd"/>
</dbReference>